<dbReference type="SFLD" id="SFLDS00001">
    <property type="entry name" value="Enolase"/>
    <property type="match status" value="1"/>
</dbReference>
<evidence type="ECO:0000256" key="8">
    <source>
        <dbReference type="SAM" id="Phobius"/>
    </source>
</evidence>
<feature type="binding site" evidence="6">
    <location>
        <position position="227"/>
    </location>
    <ligand>
        <name>Mg(2+)</name>
        <dbReference type="ChEBI" id="CHEBI:18420"/>
    </ligand>
</feature>
<dbReference type="Gene3D" id="3.20.20.120">
    <property type="entry name" value="Enolase-like C-terminal domain"/>
    <property type="match status" value="1"/>
</dbReference>
<dbReference type="NCBIfam" id="NF042940">
    <property type="entry name" value="racemase_DgcA"/>
    <property type="match status" value="1"/>
</dbReference>
<evidence type="ECO:0000256" key="1">
    <source>
        <dbReference type="ARBA" id="ARBA00008031"/>
    </source>
</evidence>
<evidence type="ECO:0000313" key="11">
    <source>
        <dbReference type="Proteomes" id="UP000291301"/>
    </source>
</evidence>
<dbReference type="InterPro" id="IPR034593">
    <property type="entry name" value="DgoD-like"/>
</dbReference>
<evidence type="ECO:0000256" key="2">
    <source>
        <dbReference type="ARBA" id="ARBA00022723"/>
    </source>
</evidence>
<dbReference type="EC" id="5.1.1.-" evidence="7"/>
<comment type="cofactor">
    <cofactor evidence="6 7">
        <name>Mg(2+)</name>
        <dbReference type="ChEBI" id="CHEBI:18420"/>
    </cofactor>
    <text evidence="6 7">Binds 1 Mg(2+) ion per subunit.</text>
</comment>
<dbReference type="PANTHER" id="PTHR48080:SF3">
    <property type="entry name" value="ENOLASE SUPERFAMILY MEMBER DDB_G0284701"/>
    <property type="match status" value="1"/>
</dbReference>
<dbReference type="SFLD" id="SFLDG00180">
    <property type="entry name" value="muconate_cycloisomerase"/>
    <property type="match status" value="1"/>
</dbReference>
<evidence type="ECO:0000256" key="4">
    <source>
        <dbReference type="ARBA" id="ARBA00023235"/>
    </source>
</evidence>
<dbReference type="SFLD" id="SFLDF00010">
    <property type="entry name" value="dipeptide_epimerase"/>
    <property type="match status" value="1"/>
</dbReference>
<dbReference type="InterPro" id="IPR029017">
    <property type="entry name" value="Enolase-like_N"/>
</dbReference>
<keyword evidence="8" id="KW-1133">Transmembrane helix</keyword>
<keyword evidence="8" id="KW-0472">Membrane</keyword>
<feature type="binding site" evidence="6">
    <location>
        <position position="178"/>
    </location>
    <ligand>
        <name>Mg(2+)</name>
        <dbReference type="ChEBI" id="CHEBI:18420"/>
    </ligand>
</feature>
<feature type="domain" description="Mandelate racemase/muconate lactonizing enzyme C-terminal" evidence="9">
    <location>
        <begin position="134"/>
        <end position="225"/>
    </location>
</feature>
<dbReference type="GO" id="GO:0016855">
    <property type="term" value="F:racemase and epimerase activity, acting on amino acids and derivatives"/>
    <property type="evidence" value="ECO:0007669"/>
    <property type="project" value="UniProtKB-UniRule"/>
</dbReference>
<dbReference type="Pfam" id="PF13378">
    <property type="entry name" value="MR_MLE_C"/>
    <property type="match status" value="1"/>
</dbReference>
<dbReference type="Pfam" id="PF02746">
    <property type="entry name" value="MR_MLE_N"/>
    <property type="match status" value="1"/>
</dbReference>
<feature type="binding site" evidence="6">
    <location>
        <position position="204"/>
    </location>
    <ligand>
        <name>Mg(2+)</name>
        <dbReference type="ChEBI" id="CHEBI:18420"/>
    </ligand>
</feature>
<accession>A0A4V2MN99</accession>
<gene>
    <name evidence="10" type="ORF">E0D97_15735</name>
</gene>
<dbReference type="EMBL" id="SJST01000008">
    <property type="protein sequence ID" value="TCD11968.1"/>
    <property type="molecule type" value="Genomic_DNA"/>
</dbReference>
<keyword evidence="11" id="KW-1185">Reference proteome</keyword>
<dbReference type="InterPro" id="IPR029065">
    <property type="entry name" value="Enolase_C-like"/>
</dbReference>
<evidence type="ECO:0000256" key="5">
    <source>
        <dbReference type="PIRSR" id="PIRSR634603-1"/>
    </source>
</evidence>
<feature type="transmembrane region" description="Helical" evidence="8">
    <location>
        <begin position="269"/>
        <end position="292"/>
    </location>
</feature>
<evidence type="ECO:0000313" key="10">
    <source>
        <dbReference type="EMBL" id="TCD11968.1"/>
    </source>
</evidence>
<dbReference type="AlphaFoldDB" id="A0A4V2MN99"/>
<comment type="similarity">
    <text evidence="1 7">Belongs to the mandelate racemase/muconate lactonizing enzyme family.</text>
</comment>
<dbReference type="Gene3D" id="3.30.390.10">
    <property type="entry name" value="Enolase-like, N-terminal domain"/>
    <property type="match status" value="1"/>
</dbReference>
<keyword evidence="3 6" id="KW-0460">Magnesium</keyword>
<feature type="active site" description="Proton acceptor; specific for (R)-substrate epimerization" evidence="5">
    <location>
        <position position="153"/>
    </location>
</feature>
<evidence type="ECO:0000259" key="9">
    <source>
        <dbReference type="SMART" id="SM00922"/>
    </source>
</evidence>
<keyword evidence="4 7" id="KW-0413">Isomerase</keyword>
<dbReference type="SUPFAM" id="SSF51604">
    <property type="entry name" value="Enolase C-terminal domain-like"/>
    <property type="match status" value="1"/>
</dbReference>
<dbReference type="InterPro" id="IPR013342">
    <property type="entry name" value="Mandelate_racemase_C"/>
</dbReference>
<keyword evidence="8" id="KW-0812">Transmembrane</keyword>
<dbReference type="InterPro" id="IPR036849">
    <property type="entry name" value="Enolase-like_C_sf"/>
</dbReference>
<proteinExistence type="inferred from homology"/>
<evidence type="ECO:0000256" key="6">
    <source>
        <dbReference type="PIRSR" id="PIRSR634603-3"/>
    </source>
</evidence>
<comment type="caution">
    <text evidence="10">The sequence shown here is derived from an EMBL/GenBank/DDBJ whole genome shotgun (WGS) entry which is preliminary data.</text>
</comment>
<evidence type="ECO:0000256" key="7">
    <source>
        <dbReference type="RuleBase" id="RU366006"/>
    </source>
</evidence>
<dbReference type="InterPro" id="IPR034603">
    <property type="entry name" value="Dipeptide_epimerase"/>
</dbReference>
<dbReference type="SUPFAM" id="SSF54826">
    <property type="entry name" value="Enolase N-terminal domain-like"/>
    <property type="match status" value="1"/>
</dbReference>
<sequence length="330" mass="35607">MKFSGCQIEAWSEEYPINGVFRISRDSRKTAQVVVCRVICDGHSGVAECVPYPRYGESVESVLASIKEAATAFNGSVDGDTLDEKMRPGAARNALDCALWDLRAKMTGRHAHTIACTLPPRPVETAFTISLDDPDRMSDAARAASSRPVLKIKLGGNHDIAAMHAVSAAAPNSRIIIDANEAWTPEALPELMREAAGVHIALIEQPLPATEDAFLHEIPHSVPICADESAHTTDDLESLRGRYDIINIKLDKAGGLTEALKMRNRARELGFGVMIGCMVGTSLSMAPAVLLAQDADYVDLDGPLLLANDRTPALRYAGNTVSPPRRDLWG</sequence>
<dbReference type="CDD" id="cd03319">
    <property type="entry name" value="L-Ala-DL-Glu_epimerase"/>
    <property type="match status" value="1"/>
</dbReference>
<dbReference type="PANTHER" id="PTHR48080">
    <property type="entry name" value="D-GALACTONATE DEHYDRATASE-RELATED"/>
    <property type="match status" value="1"/>
</dbReference>
<keyword evidence="2 6" id="KW-0479">Metal-binding</keyword>
<name>A0A4V2MN99_9HYPH</name>
<feature type="active site" description="Proton acceptor; specific for (S)-substrate epimerization" evidence="5">
    <location>
        <position position="249"/>
    </location>
</feature>
<dbReference type="OrthoDB" id="9782675at2"/>
<organism evidence="10 11">
    <name type="scientific">Oricola cellulosilytica</name>
    <dbReference type="NCBI Taxonomy" id="1429082"/>
    <lineage>
        <taxon>Bacteria</taxon>
        <taxon>Pseudomonadati</taxon>
        <taxon>Pseudomonadota</taxon>
        <taxon>Alphaproteobacteria</taxon>
        <taxon>Hyphomicrobiales</taxon>
        <taxon>Ahrensiaceae</taxon>
        <taxon>Oricola</taxon>
    </lineage>
</organism>
<evidence type="ECO:0000256" key="3">
    <source>
        <dbReference type="ARBA" id="ARBA00022842"/>
    </source>
</evidence>
<dbReference type="RefSeq" id="WP_131570710.1">
    <property type="nucleotide sequence ID" value="NZ_JAINFK010000007.1"/>
</dbReference>
<dbReference type="InterPro" id="IPR013341">
    <property type="entry name" value="Mandelate_racemase_N_dom"/>
</dbReference>
<dbReference type="GO" id="GO:0046872">
    <property type="term" value="F:metal ion binding"/>
    <property type="evidence" value="ECO:0007669"/>
    <property type="project" value="UniProtKB-KW"/>
</dbReference>
<dbReference type="Proteomes" id="UP000291301">
    <property type="component" value="Unassembled WGS sequence"/>
</dbReference>
<dbReference type="SMART" id="SM00922">
    <property type="entry name" value="MR_MLE"/>
    <property type="match status" value="1"/>
</dbReference>
<reference evidence="10 11" key="1">
    <citation type="journal article" date="2015" name="Antonie Van Leeuwenhoek">
        <title>Oricola cellulosilytica gen. nov., sp. nov., a cellulose-degrading bacterium of the family Phyllobacteriaceae isolated from surface seashore water, and emended descriptions of Mesorhizobium loti and Phyllobacterium myrsinacearum.</title>
        <authorList>
            <person name="Hameed A."/>
            <person name="Shahina M."/>
            <person name="Lai W.A."/>
            <person name="Lin S.Y."/>
            <person name="Young L.S."/>
            <person name="Liu Y.C."/>
            <person name="Hsu Y.H."/>
            <person name="Young C.C."/>
        </authorList>
    </citation>
    <scope>NUCLEOTIDE SEQUENCE [LARGE SCALE GENOMIC DNA]</scope>
    <source>
        <strain evidence="10 11">KCTC 52183</strain>
    </source>
</reference>
<protein>
    <recommendedName>
        <fullName evidence="7">Dipeptide epimerase</fullName>
        <ecNumber evidence="7">5.1.1.-</ecNumber>
    </recommendedName>
</protein>